<dbReference type="InterPro" id="IPR051609">
    <property type="entry name" value="NmrA/Isoflavone_reductase-like"/>
</dbReference>
<keyword evidence="5" id="KW-1185">Reference proteome</keyword>
<dbReference type="InterPro" id="IPR008030">
    <property type="entry name" value="NmrA-like"/>
</dbReference>
<dbReference type="GO" id="GO:0016491">
    <property type="term" value="F:oxidoreductase activity"/>
    <property type="evidence" value="ECO:0007669"/>
    <property type="project" value="UniProtKB-KW"/>
</dbReference>
<reference evidence="4" key="1">
    <citation type="journal article" date="2020" name="bioRxiv">
        <title>Comparative genomics of Chlamydomonas.</title>
        <authorList>
            <person name="Craig R.J."/>
            <person name="Hasan A.R."/>
            <person name="Ness R.W."/>
            <person name="Keightley P.D."/>
        </authorList>
    </citation>
    <scope>NUCLEOTIDE SEQUENCE</scope>
    <source>
        <strain evidence="4">SAG 7.73</strain>
    </source>
</reference>
<dbReference type="Gene3D" id="3.40.50.720">
    <property type="entry name" value="NAD(P)-binding Rossmann-like Domain"/>
    <property type="match status" value="1"/>
</dbReference>
<evidence type="ECO:0000313" key="4">
    <source>
        <dbReference type="EMBL" id="KAG2423805.1"/>
    </source>
</evidence>
<proteinExistence type="predicted"/>
<evidence type="ECO:0000259" key="3">
    <source>
        <dbReference type="Pfam" id="PF05368"/>
    </source>
</evidence>
<dbReference type="PANTHER" id="PTHR47706:SF4">
    <property type="entry name" value="NMRA-LIKE DOMAIN-CONTAINING PROTEIN"/>
    <property type="match status" value="1"/>
</dbReference>
<dbReference type="CDD" id="cd05259">
    <property type="entry name" value="PCBER_SDR_a"/>
    <property type="match status" value="1"/>
</dbReference>
<evidence type="ECO:0000256" key="1">
    <source>
        <dbReference type="ARBA" id="ARBA00022857"/>
    </source>
</evidence>
<accession>A0A835VQA2</accession>
<dbReference type="InterPro" id="IPR045312">
    <property type="entry name" value="PCBER-like"/>
</dbReference>
<dbReference type="Proteomes" id="UP000650467">
    <property type="component" value="Unassembled WGS sequence"/>
</dbReference>
<keyword evidence="1" id="KW-0521">NADP</keyword>
<sequence length="304" mass="32623">MATTKHTVAVIGGSGMLGKHIVTGLLENGHYDVTILSRKGSDESKLAAFVTKGAKIAPVDYESQEDLVSALKGQEIVISTVGAAALAEQPKYIEAAKAAGVRRFVPSEFGLDSGAPGVREYFPALGYKYATRDALLASGLEYTFVITGFFLETQFTSLFFWDVPGGKVTVKGDTTQPFTVTSLVDIGRWTAAALRDPASKNATVYLVGENLTYDDAIKTVEAATGKTLEVTRESKADLEAAIAAAPNLWASFLDLLLRAISDGRGLTVEKDKAWNSQHHHHHHHKQLRSLATWAPTASFQAADA</sequence>
<dbReference type="Gene3D" id="3.90.25.10">
    <property type="entry name" value="UDP-galactose 4-epimerase, domain 1"/>
    <property type="match status" value="1"/>
</dbReference>
<protein>
    <recommendedName>
        <fullName evidence="3">NmrA-like domain-containing protein</fullName>
    </recommendedName>
</protein>
<keyword evidence="2" id="KW-0560">Oxidoreductase</keyword>
<dbReference type="InterPro" id="IPR036291">
    <property type="entry name" value="NAD(P)-bd_dom_sf"/>
</dbReference>
<comment type="caution">
    <text evidence="4">The sequence shown here is derived from an EMBL/GenBank/DDBJ whole genome shotgun (WGS) entry which is preliminary data.</text>
</comment>
<name>A0A835VQA2_CHLIN</name>
<dbReference type="Pfam" id="PF05368">
    <property type="entry name" value="NmrA"/>
    <property type="match status" value="1"/>
</dbReference>
<evidence type="ECO:0000256" key="2">
    <source>
        <dbReference type="ARBA" id="ARBA00023002"/>
    </source>
</evidence>
<evidence type="ECO:0000313" key="5">
    <source>
        <dbReference type="Proteomes" id="UP000650467"/>
    </source>
</evidence>
<gene>
    <name evidence="4" type="ORF">HXX76_014965</name>
</gene>
<dbReference type="PANTHER" id="PTHR47706">
    <property type="entry name" value="NMRA-LIKE FAMILY PROTEIN"/>
    <property type="match status" value="1"/>
</dbReference>
<dbReference type="EMBL" id="JAEHOC010000073">
    <property type="protein sequence ID" value="KAG2423805.1"/>
    <property type="molecule type" value="Genomic_DNA"/>
</dbReference>
<feature type="domain" description="NmrA-like" evidence="3">
    <location>
        <begin position="5"/>
        <end position="238"/>
    </location>
</feature>
<dbReference type="AlphaFoldDB" id="A0A835VQA2"/>
<dbReference type="OrthoDB" id="526755at2759"/>
<dbReference type="SUPFAM" id="SSF51735">
    <property type="entry name" value="NAD(P)-binding Rossmann-fold domains"/>
    <property type="match status" value="1"/>
</dbReference>
<organism evidence="4 5">
    <name type="scientific">Chlamydomonas incerta</name>
    <dbReference type="NCBI Taxonomy" id="51695"/>
    <lineage>
        <taxon>Eukaryota</taxon>
        <taxon>Viridiplantae</taxon>
        <taxon>Chlorophyta</taxon>
        <taxon>core chlorophytes</taxon>
        <taxon>Chlorophyceae</taxon>
        <taxon>CS clade</taxon>
        <taxon>Chlamydomonadales</taxon>
        <taxon>Chlamydomonadaceae</taxon>
        <taxon>Chlamydomonas</taxon>
    </lineage>
</organism>